<accession>A0A158CGI2</accession>
<dbReference type="STRING" id="1777144.AWB83_04318"/>
<dbReference type="Proteomes" id="UP000054978">
    <property type="component" value="Unassembled WGS sequence"/>
</dbReference>
<protein>
    <submittedName>
        <fullName evidence="1">PF09859 family protein</fullName>
    </submittedName>
</protein>
<dbReference type="InterPro" id="IPR018655">
    <property type="entry name" value="DUF2086"/>
</dbReference>
<dbReference type="Pfam" id="PF09859">
    <property type="entry name" value="Oxygenase-NA"/>
    <property type="match status" value="1"/>
</dbReference>
<sequence>MERLLVTSPDTSIARLDWAGIAAQLDQEGYVVLPGLLGEDAARSLARQTQTMSAAQRVPLASSDLGRGELFYFGADLPAPLEDWRTTFYRHLAVIANRWSEILGIGSRYPTELEDFLRRNKQAGQVQPQSHLSRLGVEDHVALHQRNDDEQVFPLQVIALLSEPGTDFMGGEFVMTEQRPRMQSRPMVLPLKLGDAAIITTSERPFKGTKGHYRVNLKHAISRVRRGQRIGMELTFHDAR</sequence>
<keyword evidence="2" id="KW-1185">Reference proteome</keyword>
<organism evidence="1 2">
    <name type="scientific">Caballeronia ptereochthonis</name>
    <dbReference type="NCBI Taxonomy" id="1777144"/>
    <lineage>
        <taxon>Bacteria</taxon>
        <taxon>Pseudomonadati</taxon>
        <taxon>Pseudomonadota</taxon>
        <taxon>Betaproteobacteria</taxon>
        <taxon>Burkholderiales</taxon>
        <taxon>Burkholderiaceae</taxon>
        <taxon>Caballeronia</taxon>
    </lineage>
</organism>
<evidence type="ECO:0000313" key="2">
    <source>
        <dbReference type="Proteomes" id="UP000054978"/>
    </source>
</evidence>
<dbReference type="AlphaFoldDB" id="A0A158CGI2"/>
<comment type="caution">
    <text evidence="1">The sequence shown here is derived from an EMBL/GenBank/DDBJ whole genome shotgun (WGS) entry which is preliminary data.</text>
</comment>
<dbReference type="EMBL" id="FCOB02000021">
    <property type="protein sequence ID" value="SAK81488.1"/>
    <property type="molecule type" value="Genomic_DNA"/>
</dbReference>
<proteinExistence type="predicted"/>
<evidence type="ECO:0000313" key="1">
    <source>
        <dbReference type="EMBL" id="SAK81488.1"/>
    </source>
</evidence>
<gene>
    <name evidence="1" type="ORF">AWB83_04318</name>
</gene>
<name>A0A158CGI2_9BURK</name>
<reference evidence="1" key="1">
    <citation type="submission" date="2016-01" db="EMBL/GenBank/DDBJ databases">
        <authorList>
            <person name="Peeters C."/>
        </authorList>
    </citation>
    <scope>NUCLEOTIDE SEQUENCE [LARGE SCALE GENOMIC DNA]</scope>
    <source>
        <strain evidence="1">LMG 29326</strain>
    </source>
</reference>